<dbReference type="RefSeq" id="WP_136370119.1">
    <property type="nucleotide sequence ID" value="NZ_SSOB01000013.1"/>
</dbReference>
<dbReference type="AlphaFoldDB" id="A0A4S4BWM2"/>
<comment type="caution">
    <text evidence="2">The sequence shown here is derived from an EMBL/GenBank/DDBJ whole genome shotgun (WGS) entry which is preliminary data.</text>
</comment>
<feature type="region of interest" description="Disordered" evidence="1">
    <location>
        <begin position="44"/>
        <end position="69"/>
    </location>
</feature>
<feature type="compositionally biased region" description="Basic and acidic residues" evidence="1">
    <location>
        <begin position="44"/>
        <end position="53"/>
    </location>
</feature>
<feature type="compositionally biased region" description="Low complexity" evidence="1">
    <location>
        <begin position="58"/>
        <end position="69"/>
    </location>
</feature>
<evidence type="ECO:0000313" key="3">
    <source>
        <dbReference type="Proteomes" id="UP000310636"/>
    </source>
</evidence>
<name>A0A4S4BWM2_9BACL</name>
<keyword evidence="3" id="KW-1185">Reference proteome</keyword>
<dbReference type="EMBL" id="SSOB01000013">
    <property type="protein sequence ID" value="THF79583.1"/>
    <property type="molecule type" value="Genomic_DNA"/>
</dbReference>
<sequence length="69" mass="8305">MMDHPEGPDTDDERKYRPDITNYDYVWGSDQDEYEQQCEEMKPSERERLKRNEVFAAPEPLELPRLGEE</sequence>
<protein>
    <submittedName>
        <fullName evidence="2">Uncharacterized protein</fullName>
    </submittedName>
</protein>
<gene>
    <name evidence="2" type="ORF">E6C55_12475</name>
</gene>
<accession>A0A4S4BWM2</accession>
<evidence type="ECO:0000313" key="2">
    <source>
        <dbReference type="EMBL" id="THF79583.1"/>
    </source>
</evidence>
<organism evidence="2 3">
    <name type="scientific">Cohnella fermenti</name>
    <dbReference type="NCBI Taxonomy" id="2565925"/>
    <lineage>
        <taxon>Bacteria</taxon>
        <taxon>Bacillati</taxon>
        <taxon>Bacillota</taxon>
        <taxon>Bacilli</taxon>
        <taxon>Bacillales</taxon>
        <taxon>Paenibacillaceae</taxon>
        <taxon>Cohnella</taxon>
    </lineage>
</organism>
<reference evidence="2 3" key="1">
    <citation type="submission" date="2019-04" db="EMBL/GenBank/DDBJ databases">
        <title>Cohnella sp. nov. isolated from preserved vegetables.</title>
        <authorList>
            <person name="Lin S.-Y."/>
            <person name="Hung M.-H."/>
            <person name="Young C.-C."/>
        </authorList>
    </citation>
    <scope>NUCLEOTIDE SEQUENCE [LARGE SCALE GENOMIC DNA]</scope>
    <source>
        <strain evidence="2 3">CC-MHH1044</strain>
    </source>
</reference>
<dbReference type="OrthoDB" id="2655764at2"/>
<evidence type="ECO:0000256" key="1">
    <source>
        <dbReference type="SAM" id="MobiDB-lite"/>
    </source>
</evidence>
<dbReference type="Proteomes" id="UP000310636">
    <property type="component" value="Unassembled WGS sequence"/>
</dbReference>
<proteinExistence type="predicted"/>